<proteinExistence type="inferred from homology"/>
<evidence type="ECO:0000256" key="1">
    <source>
        <dbReference type="ARBA" id="ARBA00004141"/>
    </source>
</evidence>
<comment type="function">
    <text evidence="6">Subunit of the oligosaccharyl transferase (OST) complex that catalyzes the initial transfer of a defined glycan (Glc(3)Man(9)GlcNAc(2) in eukaryotes) from the lipid carrier dolichol-pyrophosphate to an asparagine residue within an Asn-X-Ser/Thr consensus motif in nascent polypeptide chains, the first step in protein N-glycosylation. N-glycosylation occurs cotranslationally and the complex associates with the Sec61 complex at the channel-forming translocon complex that mediates protein translocation across the endoplasmic reticulum (ER). All subunits are required for a maximal enzyme activity.</text>
</comment>
<keyword evidence="3 6" id="KW-0812">Transmembrane</keyword>
<comment type="similarity">
    <text evidence="2 6">Belongs to the OST5 family.</text>
</comment>
<comment type="subunit">
    <text evidence="6">Component of the oligosaccharyltransferase (OST) complex.</text>
</comment>
<dbReference type="GO" id="GO:0006487">
    <property type="term" value="P:protein N-linked glycosylation"/>
    <property type="evidence" value="ECO:0007669"/>
    <property type="project" value="UniProtKB-UniRule"/>
</dbReference>
<keyword evidence="4 6" id="KW-1133">Transmembrane helix</keyword>
<dbReference type="AlphaFoldDB" id="A0A813Y816"/>
<evidence type="ECO:0000256" key="6">
    <source>
        <dbReference type="RuleBase" id="RU367008"/>
    </source>
</evidence>
<comment type="caution">
    <text evidence="7">The sequence shown here is derived from an EMBL/GenBank/DDBJ whole genome shotgun (WGS) entry which is preliminary data.</text>
</comment>
<dbReference type="PANTHER" id="PTHR13636">
    <property type="entry name" value="TRANSMEMBRANE PROTEIN 258"/>
    <property type="match status" value="1"/>
</dbReference>
<protein>
    <recommendedName>
        <fullName evidence="6">Dolichyl-diphosphooligosaccharide-protein glycosyltransferase subunit TMEM258</fullName>
    </recommendedName>
    <alternativeName>
        <fullName evidence="6">Transmembrane protein 258</fullName>
    </alternativeName>
</protein>
<feature type="transmembrane region" description="Helical" evidence="6">
    <location>
        <begin position="73"/>
        <end position="96"/>
    </location>
</feature>
<keyword evidence="8" id="KW-1185">Reference proteome</keyword>
<evidence type="ECO:0000313" key="8">
    <source>
        <dbReference type="Proteomes" id="UP000663828"/>
    </source>
</evidence>
<organism evidence="7 8">
    <name type="scientific">Adineta ricciae</name>
    <name type="common">Rotifer</name>
    <dbReference type="NCBI Taxonomy" id="249248"/>
    <lineage>
        <taxon>Eukaryota</taxon>
        <taxon>Metazoa</taxon>
        <taxon>Spiralia</taxon>
        <taxon>Gnathifera</taxon>
        <taxon>Rotifera</taxon>
        <taxon>Eurotatoria</taxon>
        <taxon>Bdelloidea</taxon>
        <taxon>Adinetida</taxon>
        <taxon>Adinetidae</taxon>
        <taxon>Adineta</taxon>
    </lineage>
</organism>
<dbReference type="Proteomes" id="UP000663828">
    <property type="component" value="Unassembled WGS sequence"/>
</dbReference>
<dbReference type="InterPro" id="IPR007915">
    <property type="entry name" value="TMEM258/Ost5"/>
</dbReference>
<name>A0A813Y816_ADIRI</name>
<gene>
    <name evidence="7" type="ORF">XAT740_LOCUS6953</name>
</gene>
<accession>A0A813Y816</accession>
<sequence>MVRLNVDQMSRYVSPVNPTTYPTLSISLLGEKQVPLDKRVLTFDLGIGLFLMAWFFVYEVTGTKYTRAWKKEVLLALIASFFLGYGGLFLLLWVGIYV</sequence>
<dbReference type="GO" id="GO:0008250">
    <property type="term" value="C:oligosaccharyltransferase complex"/>
    <property type="evidence" value="ECO:0007669"/>
    <property type="project" value="UniProtKB-UniRule"/>
</dbReference>
<reference evidence="7" key="1">
    <citation type="submission" date="2021-02" db="EMBL/GenBank/DDBJ databases">
        <authorList>
            <person name="Nowell W R."/>
        </authorList>
    </citation>
    <scope>NUCLEOTIDE SEQUENCE</scope>
</reference>
<dbReference type="EMBL" id="CAJNOR010000324">
    <property type="protein sequence ID" value="CAF0880101.1"/>
    <property type="molecule type" value="Genomic_DNA"/>
</dbReference>
<dbReference type="Pfam" id="PF05251">
    <property type="entry name" value="Ost5"/>
    <property type="match status" value="1"/>
</dbReference>
<evidence type="ECO:0000256" key="4">
    <source>
        <dbReference type="ARBA" id="ARBA00022989"/>
    </source>
</evidence>
<comment type="subcellular location">
    <subcellularLocation>
        <location evidence="1 6">Membrane</location>
        <topology evidence="1 6">Multi-pass membrane protein</topology>
    </subcellularLocation>
</comment>
<evidence type="ECO:0000313" key="7">
    <source>
        <dbReference type="EMBL" id="CAF0880101.1"/>
    </source>
</evidence>
<evidence type="ECO:0000256" key="3">
    <source>
        <dbReference type="ARBA" id="ARBA00022692"/>
    </source>
</evidence>
<keyword evidence="5 6" id="KW-0472">Membrane</keyword>
<evidence type="ECO:0000256" key="5">
    <source>
        <dbReference type="ARBA" id="ARBA00023136"/>
    </source>
</evidence>
<evidence type="ECO:0000256" key="2">
    <source>
        <dbReference type="ARBA" id="ARBA00009825"/>
    </source>
</evidence>
<feature type="transmembrane region" description="Helical" evidence="6">
    <location>
        <begin position="40"/>
        <end position="61"/>
    </location>
</feature>